<reference evidence="2" key="1">
    <citation type="submission" date="2020-10" db="EMBL/GenBank/DDBJ databases">
        <authorList>
            <person name="Gilroy R."/>
        </authorList>
    </citation>
    <scope>NUCLEOTIDE SEQUENCE</scope>
    <source>
        <strain evidence="2">7463</strain>
    </source>
</reference>
<dbReference type="PANTHER" id="PTHR42924:SF3">
    <property type="entry name" value="POLYMERASE_HISTIDINOL PHOSPHATASE N-TERMINAL DOMAIN-CONTAINING PROTEIN"/>
    <property type="match status" value="1"/>
</dbReference>
<accession>A0A9D1IJY7</accession>
<protein>
    <submittedName>
        <fullName evidence="2">PHP domain-containing protein</fullName>
    </submittedName>
</protein>
<proteinExistence type="predicted"/>
<dbReference type="GO" id="GO:0004534">
    <property type="term" value="F:5'-3' RNA exonuclease activity"/>
    <property type="evidence" value="ECO:0007669"/>
    <property type="project" value="TreeGrafter"/>
</dbReference>
<dbReference type="PANTHER" id="PTHR42924">
    <property type="entry name" value="EXONUCLEASE"/>
    <property type="match status" value="1"/>
</dbReference>
<gene>
    <name evidence="2" type="ORF">IAC56_03980</name>
</gene>
<dbReference type="Pfam" id="PF02811">
    <property type="entry name" value="PHP"/>
    <property type="match status" value="1"/>
</dbReference>
<dbReference type="EMBL" id="DVMY01000067">
    <property type="protein sequence ID" value="HIU37414.1"/>
    <property type="molecule type" value="Genomic_DNA"/>
</dbReference>
<dbReference type="InterPro" id="IPR003141">
    <property type="entry name" value="Pol/His_phosphatase_N"/>
</dbReference>
<dbReference type="SMART" id="SM00481">
    <property type="entry name" value="POLIIIAc"/>
    <property type="match status" value="1"/>
</dbReference>
<evidence type="ECO:0000259" key="1">
    <source>
        <dbReference type="SMART" id="SM00481"/>
    </source>
</evidence>
<dbReference type="InterPro" id="IPR004013">
    <property type="entry name" value="PHP_dom"/>
</dbReference>
<dbReference type="Proteomes" id="UP000824083">
    <property type="component" value="Unassembled WGS sequence"/>
</dbReference>
<dbReference type="Gene3D" id="1.10.150.650">
    <property type="match status" value="1"/>
</dbReference>
<feature type="domain" description="Polymerase/histidinol phosphatase N-terminal" evidence="1">
    <location>
        <begin position="3"/>
        <end position="68"/>
    </location>
</feature>
<organism evidence="2 3">
    <name type="scientific">Candidatus Aphodousia faecigallinarum</name>
    <dbReference type="NCBI Taxonomy" id="2840677"/>
    <lineage>
        <taxon>Bacteria</taxon>
        <taxon>Pseudomonadati</taxon>
        <taxon>Pseudomonadota</taxon>
        <taxon>Betaproteobacteria</taxon>
        <taxon>Burkholderiales</taxon>
        <taxon>Sutterellaceae</taxon>
        <taxon>Sutterellaceae incertae sedis</taxon>
        <taxon>Candidatus Aphodousia</taxon>
    </lineage>
</organism>
<evidence type="ECO:0000313" key="2">
    <source>
        <dbReference type="EMBL" id="HIU37414.1"/>
    </source>
</evidence>
<name>A0A9D1IJY7_9BURK</name>
<comment type="caution">
    <text evidence="2">The sequence shown here is derived from an EMBL/GenBank/DDBJ whole genome shotgun (WGS) entry which is preliminary data.</text>
</comment>
<dbReference type="InterPro" id="IPR016195">
    <property type="entry name" value="Pol/histidinol_Pase-like"/>
</dbReference>
<dbReference type="CDD" id="cd07438">
    <property type="entry name" value="PHP_HisPPase_AMP"/>
    <property type="match status" value="1"/>
</dbReference>
<dbReference type="Gene3D" id="3.20.20.140">
    <property type="entry name" value="Metal-dependent hydrolases"/>
    <property type="match status" value="1"/>
</dbReference>
<sequence>MRMDLHMHSSASDGVYSPAEVVRKAHANGVEVMALTDHDTVSGLKEARKEAQKLGMRFIDGVELSVCWGAKTIHVVSLGPKKLEPYRELSEKLSHQRDVRARTIASKFDSMGIYNTYKQALELAGNKLNLSRRHFALALVQRGTVGTEDEAFEKYLKDDGPAYVKTEWMNLVEAMRFIRDTEGVAVIAHPGRYNFAAPLTTIDLLEEFKALGGDAIEVTTGSHFEAENERYMRVALNMGFLASTGSDYHGFKPGRPEPGLQEPLPEYLPTVLELLKDR</sequence>
<evidence type="ECO:0000313" key="3">
    <source>
        <dbReference type="Proteomes" id="UP000824083"/>
    </source>
</evidence>
<dbReference type="GO" id="GO:0035312">
    <property type="term" value="F:5'-3' DNA exonuclease activity"/>
    <property type="evidence" value="ECO:0007669"/>
    <property type="project" value="TreeGrafter"/>
</dbReference>
<dbReference type="InterPro" id="IPR052018">
    <property type="entry name" value="PHP_domain"/>
</dbReference>
<reference evidence="2" key="2">
    <citation type="journal article" date="2021" name="PeerJ">
        <title>Extensive microbial diversity within the chicken gut microbiome revealed by metagenomics and culture.</title>
        <authorList>
            <person name="Gilroy R."/>
            <person name="Ravi A."/>
            <person name="Getino M."/>
            <person name="Pursley I."/>
            <person name="Horton D.L."/>
            <person name="Alikhan N.F."/>
            <person name="Baker D."/>
            <person name="Gharbi K."/>
            <person name="Hall N."/>
            <person name="Watson M."/>
            <person name="Adriaenssens E.M."/>
            <person name="Foster-Nyarko E."/>
            <person name="Jarju S."/>
            <person name="Secka A."/>
            <person name="Antonio M."/>
            <person name="Oren A."/>
            <person name="Chaudhuri R.R."/>
            <person name="La Ragione R."/>
            <person name="Hildebrand F."/>
            <person name="Pallen M.J."/>
        </authorList>
    </citation>
    <scope>NUCLEOTIDE SEQUENCE</scope>
    <source>
        <strain evidence="2">7463</strain>
    </source>
</reference>
<dbReference type="SUPFAM" id="SSF89550">
    <property type="entry name" value="PHP domain-like"/>
    <property type="match status" value="1"/>
</dbReference>
<dbReference type="AlphaFoldDB" id="A0A9D1IJY7"/>